<dbReference type="Proteomes" id="UP000807769">
    <property type="component" value="Unassembled WGS sequence"/>
</dbReference>
<evidence type="ECO:0000313" key="1">
    <source>
        <dbReference type="EMBL" id="KAG1795244.1"/>
    </source>
</evidence>
<organism evidence="1 2">
    <name type="scientific">Suillus subaureus</name>
    <dbReference type="NCBI Taxonomy" id="48587"/>
    <lineage>
        <taxon>Eukaryota</taxon>
        <taxon>Fungi</taxon>
        <taxon>Dikarya</taxon>
        <taxon>Basidiomycota</taxon>
        <taxon>Agaricomycotina</taxon>
        <taxon>Agaricomycetes</taxon>
        <taxon>Agaricomycetidae</taxon>
        <taxon>Boletales</taxon>
        <taxon>Suillineae</taxon>
        <taxon>Suillaceae</taxon>
        <taxon>Suillus</taxon>
    </lineage>
</organism>
<feature type="non-terminal residue" evidence="1">
    <location>
        <position position="129"/>
    </location>
</feature>
<comment type="caution">
    <text evidence="1">The sequence shown here is derived from an EMBL/GenBank/DDBJ whole genome shotgun (WGS) entry which is preliminary data.</text>
</comment>
<accession>A0A9P7ARZ2</accession>
<keyword evidence="2" id="KW-1185">Reference proteome</keyword>
<dbReference type="GeneID" id="64626129"/>
<dbReference type="EMBL" id="JABBWG010000332">
    <property type="protein sequence ID" value="KAG1795244.1"/>
    <property type="molecule type" value="Genomic_DNA"/>
</dbReference>
<dbReference type="RefSeq" id="XP_041185202.1">
    <property type="nucleotide sequence ID" value="XM_041332112.1"/>
</dbReference>
<protein>
    <submittedName>
        <fullName evidence="1">Uncharacterized protein</fullName>
    </submittedName>
</protein>
<dbReference type="OrthoDB" id="3265433at2759"/>
<sequence>LKATTVVANPNAHGQRNSTLAWFWSIDVEGDSDSNDWMNEFYHIHWLCTLTLCNHWAEELFLVSWEMTWMVKFFLHKSNQWVGQMHEAEANEMVSHWCYAAWQAQIYLRLSQNAQDGFERIKGVAVVAG</sequence>
<dbReference type="AlphaFoldDB" id="A0A9P7ARZ2"/>
<gene>
    <name evidence="1" type="ORF">BJ212DRAFT_1291427</name>
</gene>
<proteinExistence type="predicted"/>
<name>A0A9P7ARZ2_9AGAM</name>
<reference evidence="1" key="1">
    <citation type="journal article" date="2020" name="New Phytol.">
        <title>Comparative genomics reveals dynamic genome evolution in host specialist ectomycorrhizal fungi.</title>
        <authorList>
            <person name="Lofgren L.A."/>
            <person name="Nguyen N.H."/>
            <person name="Vilgalys R."/>
            <person name="Ruytinx J."/>
            <person name="Liao H.L."/>
            <person name="Branco S."/>
            <person name="Kuo A."/>
            <person name="LaButti K."/>
            <person name="Lipzen A."/>
            <person name="Andreopoulos W."/>
            <person name="Pangilinan J."/>
            <person name="Riley R."/>
            <person name="Hundley H."/>
            <person name="Na H."/>
            <person name="Barry K."/>
            <person name="Grigoriev I.V."/>
            <person name="Stajich J.E."/>
            <person name="Kennedy P.G."/>
        </authorList>
    </citation>
    <scope>NUCLEOTIDE SEQUENCE</scope>
    <source>
        <strain evidence="1">MN1</strain>
    </source>
</reference>
<evidence type="ECO:0000313" key="2">
    <source>
        <dbReference type="Proteomes" id="UP000807769"/>
    </source>
</evidence>